<feature type="transmembrane region" description="Helical" evidence="1">
    <location>
        <begin position="20"/>
        <end position="40"/>
    </location>
</feature>
<keyword evidence="1" id="KW-1133">Transmembrane helix</keyword>
<dbReference type="RefSeq" id="WP_067254810.1">
    <property type="nucleotide sequence ID" value="NZ_JBHSLU010000022.1"/>
</dbReference>
<name>A0ABW0P046_9HYPH</name>
<dbReference type="CDD" id="cd21471">
    <property type="entry name" value="CrtC-like"/>
    <property type="match status" value="1"/>
</dbReference>
<organism evidence="2 3">
    <name type="scientific">Bosea massiliensis</name>
    <dbReference type="NCBI Taxonomy" id="151419"/>
    <lineage>
        <taxon>Bacteria</taxon>
        <taxon>Pseudomonadati</taxon>
        <taxon>Pseudomonadota</taxon>
        <taxon>Alphaproteobacteria</taxon>
        <taxon>Hyphomicrobiales</taxon>
        <taxon>Boseaceae</taxon>
        <taxon>Bosea</taxon>
    </lineage>
</organism>
<protein>
    <submittedName>
        <fullName evidence="2">Carotenoid 1,2-hydratase</fullName>
    </submittedName>
</protein>
<comment type="caution">
    <text evidence="2">The sequence shown here is derived from an EMBL/GenBank/DDBJ whole genome shotgun (WGS) entry which is preliminary data.</text>
</comment>
<dbReference type="SUPFAM" id="SSF159245">
    <property type="entry name" value="AttH-like"/>
    <property type="match status" value="1"/>
</dbReference>
<evidence type="ECO:0000313" key="2">
    <source>
        <dbReference type="EMBL" id="MFC5505743.1"/>
    </source>
</evidence>
<keyword evidence="1" id="KW-0812">Transmembrane</keyword>
<evidence type="ECO:0000256" key="1">
    <source>
        <dbReference type="SAM" id="Phobius"/>
    </source>
</evidence>
<dbReference type="EMBL" id="JBHSLU010000022">
    <property type="protein sequence ID" value="MFC5505743.1"/>
    <property type="molecule type" value="Genomic_DNA"/>
</dbReference>
<keyword evidence="3" id="KW-1185">Reference proteome</keyword>
<reference evidence="3" key="1">
    <citation type="journal article" date="2019" name="Int. J. Syst. Evol. Microbiol.">
        <title>The Global Catalogue of Microorganisms (GCM) 10K type strain sequencing project: providing services to taxonomists for standard genome sequencing and annotation.</title>
        <authorList>
            <consortium name="The Broad Institute Genomics Platform"/>
            <consortium name="The Broad Institute Genome Sequencing Center for Infectious Disease"/>
            <person name="Wu L."/>
            <person name="Ma J."/>
        </authorList>
    </citation>
    <scope>NUCLEOTIDE SEQUENCE [LARGE SCALE GENOMIC DNA]</scope>
    <source>
        <strain evidence="3">CCUG 43117</strain>
    </source>
</reference>
<gene>
    <name evidence="2" type="ORF">ACFPN9_10775</name>
</gene>
<keyword evidence="1" id="KW-0472">Membrane</keyword>
<sequence>MPVPSGGYAWWYVDALSDDGRYGLSIIAFVGSVFSPYYAWARRRGRPDPLDHCALNVGLYGPGARRWTMTERGRRHVDVAPERFLIGPSALHWDGSSLTIAIDEIGMPLPVPRRVRGTVRVTPQAITDHVVTLNPDGAHRWWPVAPLSRVEVDLSEPDLSWNGPGYLDMNQGDAPLADGFRSWHWSRAATVNGAAVLYGGTRRDGSVFDLGWRFDGAGSATPIQPGPVAALPGSGWRIARETRSDRGRPAVLVETLEDTPFYARSLVKTSLAGESVTAMHESLSLDRFANPVVQAMLPFRMPRRS</sequence>
<proteinExistence type="predicted"/>
<dbReference type="Proteomes" id="UP001596060">
    <property type="component" value="Unassembled WGS sequence"/>
</dbReference>
<evidence type="ECO:0000313" key="3">
    <source>
        <dbReference type="Proteomes" id="UP001596060"/>
    </source>
</evidence>
<accession>A0ABW0P046</accession>